<evidence type="ECO:0000256" key="3">
    <source>
        <dbReference type="ARBA" id="ARBA00022679"/>
    </source>
</evidence>
<evidence type="ECO:0000256" key="1">
    <source>
        <dbReference type="ARBA" id="ARBA00001933"/>
    </source>
</evidence>
<evidence type="ECO:0000256" key="8">
    <source>
        <dbReference type="ARBA" id="ARBA00050776"/>
    </source>
</evidence>
<keyword evidence="4" id="KW-0479">Metal-binding</keyword>
<comment type="similarity">
    <text evidence="2">Belongs to the class-V pyridoxal-phosphate-dependent aminotransferase family. NifS/IscS subfamily.</text>
</comment>
<dbReference type="OrthoDB" id="9808002at2"/>
<keyword evidence="11" id="KW-1185">Reference proteome</keyword>
<dbReference type="PANTHER" id="PTHR11601">
    <property type="entry name" value="CYSTEINE DESULFURYLASE FAMILY MEMBER"/>
    <property type="match status" value="1"/>
</dbReference>
<dbReference type="InterPro" id="IPR016454">
    <property type="entry name" value="Cysteine_dSase"/>
</dbReference>
<name>A0A0A6URY5_ACTUT</name>
<dbReference type="Proteomes" id="UP000054537">
    <property type="component" value="Unassembled WGS sequence"/>
</dbReference>
<feature type="domain" description="Aminotransferase class V" evidence="9">
    <location>
        <begin position="13"/>
        <end position="217"/>
    </location>
</feature>
<dbReference type="PANTHER" id="PTHR11601:SF34">
    <property type="entry name" value="CYSTEINE DESULFURASE"/>
    <property type="match status" value="1"/>
</dbReference>
<dbReference type="GO" id="GO:0046872">
    <property type="term" value="F:metal ion binding"/>
    <property type="evidence" value="ECO:0007669"/>
    <property type="project" value="UniProtKB-KW"/>
</dbReference>
<dbReference type="RefSeq" id="WP_043523898.1">
    <property type="nucleotide sequence ID" value="NZ_BAABKU010000035.1"/>
</dbReference>
<evidence type="ECO:0000256" key="4">
    <source>
        <dbReference type="ARBA" id="ARBA00022723"/>
    </source>
</evidence>
<dbReference type="eggNOG" id="COG1104">
    <property type="taxonomic scope" value="Bacteria"/>
</dbReference>
<keyword evidence="5" id="KW-0663">Pyridoxal phosphate</keyword>
<keyword evidence="6" id="KW-0408">Iron</keyword>
<evidence type="ECO:0000259" key="9">
    <source>
        <dbReference type="Pfam" id="PF00266"/>
    </source>
</evidence>
<dbReference type="AlphaFoldDB" id="A0A0A6URY5"/>
<dbReference type="EMBL" id="JRTT01000009">
    <property type="protein sequence ID" value="KHD77763.1"/>
    <property type="molecule type" value="Genomic_DNA"/>
</dbReference>
<dbReference type="STRING" id="1869.MB27_09940"/>
<reference evidence="10 11" key="1">
    <citation type="submission" date="2014-10" db="EMBL/GenBank/DDBJ databases">
        <title>Draft genome sequence of Actinoplanes utahensis NRRL 12052.</title>
        <authorList>
            <person name="Velasco-Bucheli B."/>
            <person name="del Cerro C."/>
            <person name="Hormigo D."/>
            <person name="Garcia J.L."/>
            <person name="Acebal C."/>
            <person name="Arroyo M."/>
            <person name="de la Mata I."/>
        </authorList>
    </citation>
    <scope>NUCLEOTIDE SEQUENCE [LARGE SCALE GENOMIC DNA]</scope>
    <source>
        <strain evidence="10 11">NRRL 12052</strain>
    </source>
</reference>
<protein>
    <submittedName>
        <fullName evidence="10">Aminotransferase V</fullName>
    </submittedName>
</protein>
<organism evidence="10 11">
    <name type="scientific">Actinoplanes utahensis</name>
    <dbReference type="NCBI Taxonomy" id="1869"/>
    <lineage>
        <taxon>Bacteria</taxon>
        <taxon>Bacillati</taxon>
        <taxon>Actinomycetota</taxon>
        <taxon>Actinomycetes</taxon>
        <taxon>Micromonosporales</taxon>
        <taxon>Micromonosporaceae</taxon>
        <taxon>Actinoplanes</taxon>
    </lineage>
</organism>
<evidence type="ECO:0000256" key="6">
    <source>
        <dbReference type="ARBA" id="ARBA00023004"/>
    </source>
</evidence>
<dbReference type="GO" id="GO:0008483">
    <property type="term" value="F:transaminase activity"/>
    <property type="evidence" value="ECO:0007669"/>
    <property type="project" value="UniProtKB-KW"/>
</dbReference>
<dbReference type="InterPro" id="IPR015421">
    <property type="entry name" value="PyrdxlP-dep_Trfase_major"/>
</dbReference>
<dbReference type="GO" id="GO:0051536">
    <property type="term" value="F:iron-sulfur cluster binding"/>
    <property type="evidence" value="ECO:0007669"/>
    <property type="project" value="UniProtKB-KW"/>
</dbReference>
<gene>
    <name evidence="10" type="ORF">MB27_09940</name>
</gene>
<dbReference type="GO" id="GO:0031071">
    <property type="term" value="F:cysteine desulfurase activity"/>
    <property type="evidence" value="ECO:0007669"/>
    <property type="project" value="UniProtKB-EC"/>
</dbReference>
<comment type="cofactor">
    <cofactor evidence="1">
        <name>pyridoxal 5'-phosphate</name>
        <dbReference type="ChEBI" id="CHEBI:597326"/>
    </cofactor>
</comment>
<accession>A0A0A6URY5</accession>
<dbReference type="InterPro" id="IPR000192">
    <property type="entry name" value="Aminotrans_V_dom"/>
</dbReference>
<dbReference type="Pfam" id="PF00266">
    <property type="entry name" value="Aminotran_5"/>
    <property type="match status" value="2"/>
</dbReference>
<comment type="caution">
    <text evidence="10">The sequence shown here is derived from an EMBL/GenBank/DDBJ whole genome shotgun (WGS) entry which is preliminary data.</text>
</comment>
<dbReference type="InterPro" id="IPR015424">
    <property type="entry name" value="PyrdxlP-dep_Trfase"/>
</dbReference>
<evidence type="ECO:0000256" key="7">
    <source>
        <dbReference type="ARBA" id="ARBA00023014"/>
    </source>
</evidence>
<evidence type="ECO:0000256" key="2">
    <source>
        <dbReference type="ARBA" id="ARBA00006490"/>
    </source>
</evidence>
<comment type="catalytic activity">
    <reaction evidence="8">
        <text>(sulfur carrier)-H + L-cysteine = (sulfur carrier)-SH + L-alanine</text>
        <dbReference type="Rhea" id="RHEA:43892"/>
        <dbReference type="Rhea" id="RHEA-COMP:14737"/>
        <dbReference type="Rhea" id="RHEA-COMP:14739"/>
        <dbReference type="ChEBI" id="CHEBI:29917"/>
        <dbReference type="ChEBI" id="CHEBI:35235"/>
        <dbReference type="ChEBI" id="CHEBI:57972"/>
        <dbReference type="ChEBI" id="CHEBI:64428"/>
        <dbReference type="EC" id="2.8.1.7"/>
    </reaction>
</comment>
<keyword evidence="7" id="KW-0411">Iron-sulfur</keyword>
<dbReference type="SUPFAM" id="SSF53383">
    <property type="entry name" value="PLP-dependent transferases"/>
    <property type="match status" value="1"/>
</dbReference>
<dbReference type="Gene3D" id="3.90.1150.10">
    <property type="entry name" value="Aspartate Aminotransferase, domain 1"/>
    <property type="match status" value="1"/>
</dbReference>
<dbReference type="InterPro" id="IPR015422">
    <property type="entry name" value="PyrdxlP-dep_Trfase_small"/>
</dbReference>
<evidence type="ECO:0000313" key="11">
    <source>
        <dbReference type="Proteomes" id="UP000054537"/>
    </source>
</evidence>
<keyword evidence="3 10" id="KW-0808">Transferase</keyword>
<evidence type="ECO:0000256" key="5">
    <source>
        <dbReference type="ARBA" id="ARBA00022898"/>
    </source>
</evidence>
<dbReference type="Gene3D" id="3.40.640.10">
    <property type="entry name" value="Type I PLP-dependent aspartate aminotransferase-like (Major domain)"/>
    <property type="match status" value="1"/>
</dbReference>
<proteinExistence type="inferred from homology"/>
<keyword evidence="10" id="KW-0032">Aminotransferase</keyword>
<evidence type="ECO:0000313" key="10">
    <source>
        <dbReference type="EMBL" id="KHD77763.1"/>
    </source>
</evidence>
<sequence>MDYTGDPAGAPAYLDAATAAPLHPVAREALLASLADGWADPSRLYAAGRRAQQLRDAAIGVVAELLGVRPDEVTFWPSGTSAAQAAVLGGLGGRRRAGRGLVHSAVEHSAVLHAARTAEPVEVGVDRLGRLDLDAWAAAVRRPGVALASLISASHEVGTVQPVAAAAERCAEAGVPLFVDAAQTVGRAAVPPGWSMLSASAHKWGGPPGVGVLVVRKGVRWLSPYPQDDLYRPGPPGALGLPQVIAAAASLRAAVSEAPTEAVRLSALVDRIRDRVAATVPDVEIVGDPVDRLPHLVTFSCLYVDGEALLHALDRHGFAVSSGSSCTSSTLRPSHVLEAMGVLSHGNVRVSLHRDTTEADVERFLAVLPDVVAGIRTEAGF</sequence>
<dbReference type="PIRSF" id="PIRSF005572">
    <property type="entry name" value="NifS"/>
    <property type="match status" value="1"/>
</dbReference>
<feature type="domain" description="Aminotransferase class V" evidence="9">
    <location>
        <begin position="265"/>
        <end position="364"/>
    </location>
</feature>